<dbReference type="GO" id="GO:0005886">
    <property type="term" value="C:plasma membrane"/>
    <property type="evidence" value="ECO:0007669"/>
    <property type="project" value="UniProtKB-SubCell"/>
</dbReference>
<sequence>MKIDTPERYGTFTRFVHWATALGYVFMFGSALAWNIDDGLAFLATPHKAVGILLFWLTLARLVTAVKNFRRRPQHALAVRIGHLALYMLMFAVPASGMARMAQVPFGGIHGLLAFLLLVLAAGHIAMALVHQCKGEKLMQRML</sequence>
<evidence type="ECO:0000256" key="13">
    <source>
        <dbReference type="SAM" id="Phobius"/>
    </source>
</evidence>
<proteinExistence type="inferred from homology"/>
<evidence type="ECO:0000256" key="1">
    <source>
        <dbReference type="ARBA" id="ARBA00001970"/>
    </source>
</evidence>
<organism evidence="15 16">
    <name type="scientific">Neisseria animalis</name>
    <dbReference type="NCBI Taxonomy" id="492"/>
    <lineage>
        <taxon>Bacteria</taxon>
        <taxon>Pseudomonadati</taxon>
        <taxon>Pseudomonadota</taxon>
        <taxon>Betaproteobacteria</taxon>
        <taxon>Neisseriales</taxon>
        <taxon>Neisseriaceae</taxon>
        <taxon>Neisseria</taxon>
    </lineage>
</organism>
<protein>
    <submittedName>
        <fullName evidence="15">Cytochrome b</fullName>
    </submittedName>
</protein>
<keyword evidence="11 13" id="KW-0472">Membrane</keyword>
<evidence type="ECO:0000256" key="2">
    <source>
        <dbReference type="ARBA" id="ARBA00004651"/>
    </source>
</evidence>
<dbReference type="GO" id="GO:0046872">
    <property type="term" value="F:metal ion binding"/>
    <property type="evidence" value="ECO:0007669"/>
    <property type="project" value="UniProtKB-KW"/>
</dbReference>
<evidence type="ECO:0000256" key="8">
    <source>
        <dbReference type="ARBA" id="ARBA00022982"/>
    </source>
</evidence>
<dbReference type="GO" id="GO:0022904">
    <property type="term" value="P:respiratory electron transport chain"/>
    <property type="evidence" value="ECO:0007669"/>
    <property type="project" value="InterPro"/>
</dbReference>
<keyword evidence="6 13" id="KW-0812">Transmembrane</keyword>
<dbReference type="Pfam" id="PF01292">
    <property type="entry name" value="Ni_hydr_CYTB"/>
    <property type="match status" value="1"/>
</dbReference>
<dbReference type="PANTHER" id="PTHR30529:SF1">
    <property type="entry name" value="CYTOCHROME B561 HOMOLOG 2"/>
    <property type="match status" value="1"/>
</dbReference>
<evidence type="ECO:0000256" key="6">
    <source>
        <dbReference type="ARBA" id="ARBA00022692"/>
    </source>
</evidence>
<evidence type="ECO:0000256" key="12">
    <source>
        <dbReference type="ARBA" id="ARBA00037975"/>
    </source>
</evidence>
<keyword evidence="10" id="KW-0408">Iron</keyword>
<feature type="transmembrane region" description="Helical" evidence="13">
    <location>
        <begin position="40"/>
        <end position="63"/>
    </location>
</feature>
<name>A0A5P3MTE3_NEIAN</name>
<dbReference type="PANTHER" id="PTHR30529">
    <property type="entry name" value="CYTOCHROME B561"/>
    <property type="match status" value="1"/>
</dbReference>
<dbReference type="Proteomes" id="UP000325536">
    <property type="component" value="Chromosome"/>
</dbReference>
<feature type="transmembrane region" description="Helical" evidence="13">
    <location>
        <begin position="108"/>
        <end position="130"/>
    </location>
</feature>
<evidence type="ECO:0000256" key="10">
    <source>
        <dbReference type="ARBA" id="ARBA00023004"/>
    </source>
</evidence>
<dbReference type="GO" id="GO:0020037">
    <property type="term" value="F:heme binding"/>
    <property type="evidence" value="ECO:0007669"/>
    <property type="project" value="TreeGrafter"/>
</dbReference>
<dbReference type="InterPro" id="IPR052168">
    <property type="entry name" value="Cytochrome_b561_oxidase"/>
</dbReference>
<dbReference type="AlphaFoldDB" id="A0A5P3MTE3"/>
<feature type="domain" description="Cytochrome b561 bacterial/Ni-hydrogenase" evidence="14">
    <location>
        <begin position="8"/>
        <end position="143"/>
    </location>
</feature>
<accession>A0A5P3MTE3</accession>
<evidence type="ECO:0000256" key="9">
    <source>
        <dbReference type="ARBA" id="ARBA00022989"/>
    </source>
</evidence>
<evidence type="ECO:0000256" key="4">
    <source>
        <dbReference type="ARBA" id="ARBA00022475"/>
    </source>
</evidence>
<comment type="subcellular location">
    <subcellularLocation>
        <location evidence="2">Cell membrane</location>
        <topology evidence="2">Multi-pass membrane protein</topology>
    </subcellularLocation>
</comment>
<evidence type="ECO:0000256" key="7">
    <source>
        <dbReference type="ARBA" id="ARBA00022723"/>
    </source>
</evidence>
<reference evidence="15 16" key="1">
    <citation type="submission" date="2018-08" db="EMBL/GenBank/DDBJ databases">
        <title>Neisseria animalis ATCC 49930 complete genome.</title>
        <authorList>
            <person name="Veseli I.A."/>
            <person name="Mascarenhas dos Santos A.C."/>
            <person name="Buttler R."/>
            <person name="Pombert J.-F."/>
        </authorList>
    </citation>
    <scope>NUCLEOTIDE SEQUENCE [LARGE SCALE GENOMIC DNA]</scope>
    <source>
        <strain evidence="15 16">ATCC 49930</strain>
    </source>
</reference>
<keyword evidence="5" id="KW-0349">Heme</keyword>
<keyword evidence="9 13" id="KW-1133">Transmembrane helix</keyword>
<evidence type="ECO:0000256" key="3">
    <source>
        <dbReference type="ARBA" id="ARBA00022448"/>
    </source>
</evidence>
<comment type="similarity">
    <text evidence="12">Belongs to the cytochrome b561 family.</text>
</comment>
<dbReference type="SUPFAM" id="SSF81342">
    <property type="entry name" value="Transmembrane di-heme cytochromes"/>
    <property type="match status" value="1"/>
</dbReference>
<evidence type="ECO:0000313" key="16">
    <source>
        <dbReference type="Proteomes" id="UP000325536"/>
    </source>
</evidence>
<keyword evidence="16" id="KW-1185">Reference proteome</keyword>
<keyword evidence="8" id="KW-0249">Electron transport</keyword>
<keyword evidence="4" id="KW-1003">Cell membrane</keyword>
<dbReference type="EMBL" id="CP031699">
    <property type="protein sequence ID" value="QEY24041.1"/>
    <property type="molecule type" value="Genomic_DNA"/>
</dbReference>
<comment type="cofactor">
    <cofactor evidence="1">
        <name>heme b</name>
        <dbReference type="ChEBI" id="CHEBI:60344"/>
    </cofactor>
</comment>
<dbReference type="InterPro" id="IPR016174">
    <property type="entry name" value="Di-haem_cyt_TM"/>
</dbReference>
<dbReference type="GO" id="GO:0009055">
    <property type="term" value="F:electron transfer activity"/>
    <property type="evidence" value="ECO:0007669"/>
    <property type="project" value="InterPro"/>
</dbReference>
<gene>
    <name evidence="15" type="ORF">D0T90_05650</name>
</gene>
<evidence type="ECO:0000256" key="5">
    <source>
        <dbReference type="ARBA" id="ARBA00022617"/>
    </source>
</evidence>
<dbReference type="InterPro" id="IPR011577">
    <property type="entry name" value="Cyt_b561_bac/Ni-Hgenase"/>
</dbReference>
<evidence type="ECO:0000313" key="15">
    <source>
        <dbReference type="EMBL" id="QEY24041.1"/>
    </source>
</evidence>
<dbReference type="KEGG" id="naq:D0T90_05650"/>
<evidence type="ECO:0000256" key="11">
    <source>
        <dbReference type="ARBA" id="ARBA00023136"/>
    </source>
</evidence>
<dbReference type="OrthoDB" id="8723024at2"/>
<dbReference type="RefSeq" id="WP_123795224.1">
    <property type="nucleotide sequence ID" value="NZ_CP031699.1"/>
</dbReference>
<evidence type="ECO:0000259" key="14">
    <source>
        <dbReference type="Pfam" id="PF01292"/>
    </source>
</evidence>
<feature type="transmembrane region" description="Helical" evidence="13">
    <location>
        <begin position="12"/>
        <end position="34"/>
    </location>
</feature>
<feature type="transmembrane region" description="Helical" evidence="13">
    <location>
        <begin position="84"/>
        <end position="102"/>
    </location>
</feature>
<keyword evidence="7" id="KW-0479">Metal-binding</keyword>
<keyword evidence="3" id="KW-0813">Transport</keyword>